<comment type="caution">
    <text evidence="2">The sequence shown here is derived from an EMBL/GenBank/DDBJ whole genome shotgun (WGS) entry which is preliminary data.</text>
</comment>
<organism evidence="2 3">
    <name type="scientific">Phytohabitans rumicis</name>
    <dbReference type="NCBI Taxonomy" id="1076125"/>
    <lineage>
        <taxon>Bacteria</taxon>
        <taxon>Bacillati</taxon>
        <taxon>Actinomycetota</taxon>
        <taxon>Actinomycetes</taxon>
        <taxon>Micromonosporales</taxon>
        <taxon>Micromonosporaceae</taxon>
    </lineage>
</organism>
<evidence type="ECO:0000313" key="3">
    <source>
        <dbReference type="Proteomes" id="UP000482960"/>
    </source>
</evidence>
<dbReference type="InterPro" id="IPR046036">
    <property type="entry name" value="DUF5994"/>
</dbReference>
<dbReference type="AlphaFoldDB" id="A0A6V8LTF7"/>
<keyword evidence="3" id="KW-1185">Reference proteome</keyword>
<sequence>MKLTTTADRRPVISLTPPSTPRLRMESTGSRRTLLDGAWWPRSTDPVAELPGLILAIDKLRGPVTRLVLAAAGWDSHPRRLGVNGRVLRLGYFTSQPVSLLTAICGTNERIDLLVVPPRTATGTADAAMVLAAATTNKVHAQHILLAVSTPTPRPVDAAEEEWETEGGQIGPVLAPAGHRAPAGQSAGRGEA</sequence>
<evidence type="ECO:0000256" key="1">
    <source>
        <dbReference type="SAM" id="MobiDB-lite"/>
    </source>
</evidence>
<dbReference type="EMBL" id="BLPG01000002">
    <property type="protein sequence ID" value="GFJ96035.1"/>
    <property type="molecule type" value="Genomic_DNA"/>
</dbReference>
<reference evidence="2 3" key="1">
    <citation type="submission" date="2020-03" db="EMBL/GenBank/DDBJ databases">
        <title>Whole genome shotgun sequence of Phytohabitans rumicis NBRC 108638.</title>
        <authorList>
            <person name="Komaki H."/>
            <person name="Tamura T."/>
        </authorList>
    </citation>
    <scope>NUCLEOTIDE SEQUENCE [LARGE SCALE GENOMIC DNA]</scope>
    <source>
        <strain evidence="2 3">NBRC 108638</strain>
    </source>
</reference>
<feature type="region of interest" description="Disordered" evidence="1">
    <location>
        <begin position="1"/>
        <end position="28"/>
    </location>
</feature>
<reference evidence="2 3" key="2">
    <citation type="submission" date="2020-03" db="EMBL/GenBank/DDBJ databases">
        <authorList>
            <person name="Ichikawa N."/>
            <person name="Kimura A."/>
            <person name="Kitahashi Y."/>
            <person name="Uohara A."/>
        </authorList>
    </citation>
    <scope>NUCLEOTIDE SEQUENCE [LARGE SCALE GENOMIC DNA]</scope>
    <source>
        <strain evidence="2 3">NBRC 108638</strain>
    </source>
</reference>
<accession>A0A6V8LTF7</accession>
<evidence type="ECO:0000313" key="2">
    <source>
        <dbReference type="EMBL" id="GFJ96035.1"/>
    </source>
</evidence>
<proteinExistence type="predicted"/>
<dbReference type="Pfam" id="PF19457">
    <property type="entry name" value="DUF5994"/>
    <property type="match status" value="1"/>
</dbReference>
<dbReference type="Proteomes" id="UP000482960">
    <property type="component" value="Unassembled WGS sequence"/>
</dbReference>
<protein>
    <submittedName>
        <fullName evidence="2">Uncharacterized protein</fullName>
    </submittedName>
</protein>
<feature type="region of interest" description="Disordered" evidence="1">
    <location>
        <begin position="153"/>
        <end position="192"/>
    </location>
</feature>
<dbReference type="RefSeq" id="WP_173085498.1">
    <property type="nucleotide sequence ID" value="NZ_BAABJB010000057.1"/>
</dbReference>
<name>A0A6V8LTF7_9ACTN</name>
<gene>
    <name evidence="2" type="ORF">Prum_096770</name>
</gene>